<feature type="compositionally biased region" description="Acidic residues" evidence="1">
    <location>
        <begin position="1104"/>
        <end position="1113"/>
    </location>
</feature>
<proteinExistence type="predicted"/>
<protein>
    <submittedName>
        <fullName evidence="2">Uncharacterized protein</fullName>
    </submittedName>
</protein>
<feature type="region of interest" description="Disordered" evidence="1">
    <location>
        <begin position="673"/>
        <end position="698"/>
    </location>
</feature>
<feature type="region of interest" description="Disordered" evidence="1">
    <location>
        <begin position="385"/>
        <end position="406"/>
    </location>
</feature>
<feature type="compositionally biased region" description="Acidic residues" evidence="1">
    <location>
        <begin position="1377"/>
        <end position="1387"/>
    </location>
</feature>
<feature type="compositionally biased region" description="Low complexity" evidence="1">
    <location>
        <begin position="1334"/>
        <end position="1345"/>
    </location>
</feature>
<dbReference type="EMBL" id="JADGJQ010000092">
    <property type="protein sequence ID" value="KAJ3170856.1"/>
    <property type="molecule type" value="Genomic_DNA"/>
</dbReference>
<accession>A0AAD5XIX7</accession>
<reference evidence="2" key="1">
    <citation type="submission" date="2020-05" db="EMBL/GenBank/DDBJ databases">
        <title>Phylogenomic resolution of chytrid fungi.</title>
        <authorList>
            <person name="Stajich J.E."/>
            <person name="Amses K."/>
            <person name="Simmons R."/>
            <person name="Seto K."/>
            <person name="Myers J."/>
            <person name="Bonds A."/>
            <person name="Quandt C.A."/>
            <person name="Barry K."/>
            <person name="Liu P."/>
            <person name="Grigoriev I."/>
            <person name="Longcore J.E."/>
            <person name="James T.Y."/>
        </authorList>
    </citation>
    <scope>NUCLEOTIDE SEQUENCE</scope>
    <source>
        <strain evidence="2">JEL0379</strain>
    </source>
</reference>
<feature type="region of interest" description="Disordered" evidence="1">
    <location>
        <begin position="1092"/>
        <end position="1198"/>
    </location>
</feature>
<feature type="region of interest" description="Disordered" evidence="1">
    <location>
        <begin position="1219"/>
        <end position="1415"/>
    </location>
</feature>
<feature type="compositionally biased region" description="Acidic residues" evidence="1">
    <location>
        <begin position="1394"/>
        <end position="1408"/>
    </location>
</feature>
<comment type="caution">
    <text evidence="2">The sequence shown here is derived from an EMBL/GenBank/DDBJ whole genome shotgun (WGS) entry which is preliminary data.</text>
</comment>
<feature type="compositionally biased region" description="Low complexity" evidence="1">
    <location>
        <begin position="1092"/>
        <end position="1103"/>
    </location>
</feature>
<feature type="compositionally biased region" description="Basic and acidic residues" evidence="1">
    <location>
        <begin position="1219"/>
        <end position="1235"/>
    </location>
</feature>
<evidence type="ECO:0000256" key="1">
    <source>
        <dbReference type="SAM" id="MobiDB-lite"/>
    </source>
</evidence>
<gene>
    <name evidence="2" type="ORF">HDU87_008684</name>
</gene>
<keyword evidence="3" id="KW-1185">Reference proteome</keyword>
<feature type="region of interest" description="Disordered" evidence="1">
    <location>
        <begin position="1043"/>
        <end position="1076"/>
    </location>
</feature>
<sequence length="1415" mass="151921">MTTDSSATPGAVDTIPFCPPAQPCSHWYCDVRNTLAALLATTTLQGSSQDEWADACAQRTIAAHSLPLPPIPPSLIQLLRAAFIALDPKLADAIANGASDYYPVSTLTDAILDADWALHDGMISVRQNEADEGREVVVLGPELQVLEMIEAASRLDDIEIPLDLAISKHLVLPPYIDEPLLPATATFTTRIPRFKPIPTLQDMATRMRPLHTLPEKGFSCAFADVGGRAGMTVTRDVLDVLEAVLDPFGGLGEVEWMARVIGDSFDAKNRSTRELDPPLFAMRNDPATLPPAAFSSSSSALSARADNDDRTFRALIAGMKQVDSSMSLPCGDGDDGVDGRHQQHDHVVPDSVARVLAEPLLTLRNDSDTEDTNLHLLADYSTHTSPHLAPFPTTPPTPTTPSSKRKRILQPLSPPIFTAAKDNGVSDNDDARYAKRSRAGILSPLTVSTAVEFAMRVSGGGDGGDGDGFGKKVGGGEEVGVDVPVTLDEELERFFDFHAAASADAGIGGVANGVKGALEGILDETWDVAATKTIKVPTLPPPAPFHAHADPWPSFRALLIRELGVRALDASTSSSVSSRGAEAALMSWDPISALRRAVGGVEEGGWGSARVWRRRVLRDEDWVECDGVDAKLVGMKVGEMMVDVRECISLAPREDEAEDSFLITGVVVRDKTHAAPPPMSLMSPEQQPPRAGDDTTPDLSAAAACEQNTADWQPTICSTSSYGQLSPAAVGTYQDGGEDMSSAADYFDQDNCHEALLDAAAEAAAAAQVEVEREEVEHITPLVERSALDQFLMLRGKASVIATRTRAKIPRTPRMPATAAGVFAPPPPIVVAARECIPPSPPLPLTISRRRLTCVAGPALMTRGQLVRCLERDYAVDLVEWDAVAGLESQYPTDADLVVDGHTAIIYRPLSYISTLAPSATAPPTLKTLFHTTLGRALLCCSIAYPRVRIVLIDDDDDNRRTTTKVFPPATVRGLRAVTALASVLSALGEVEIVLFDYRAVKIDALFDYKSELQEGDEIDFDHFFCTVDVPVDNAVVVMPPEPLEPRSRRARSPVVLTTPARPPPTRFCGSPSSSLRKPLSLTLTPRAIAAAAAAPATTPPGSSDEEHDDDESEHSRNTLHTPLRKSHAASHVLPSGRGKWSWASPGPKVAPTQTDDVITRPVGGKRARRSGVADGDDEDVSSDVGAGRSTDVKRRRKRLVEDERHLLGDDEEDADNAVHVDYNRADHLRSADRGRRPRPPATAAGAGSNDTARLSPRIKHGKPPASPPSHAPSSSSAKRRRAFQPPATITTTTITTTPRKKQQHAVPHTDRDLMDMFSLTARTATPEDPTPTSPRASFPSSPAANVSNIAPAAEESRRHRSASGVNAAVKKRTADELLDLFGESDDEGRGVGSDEEEEEEEEEEEDEPLSRPTR</sequence>
<evidence type="ECO:0000313" key="3">
    <source>
        <dbReference type="Proteomes" id="UP001212152"/>
    </source>
</evidence>
<name>A0AAD5XIX7_9FUNG</name>
<organism evidence="2 3">
    <name type="scientific">Geranomyces variabilis</name>
    <dbReference type="NCBI Taxonomy" id="109894"/>
    <lineage>
        <taxon>Eukaryota</taxon>
        <taxon>Fungi</taxon>
        <taxon>Fungi incertae sedis</taxon>
        <taxon>Chytridiomycota</taxon>
        <taxon>Chytridiomycota incertae sedis</taxon>
        <taxon>Chytridiomycetes</taxon>
        <taxon>Spizellomycetales</taxon>
        <taxon>Powellomycetaceae</taxon>
        <taxon>Geranomyces</taxon>
    </lineage>
</organism>
<dbReference type="Proteomes" id="UP001212152">
    <property type="component" value="Unassembled WGS sequence"/>
</dbReference>
<evidence type="ECO:0000313" key="2">
    <source>
        <dbReference type="EMBL" id="KAJ3170856.1"/>
    </source>
</evidence>
<feature type="compositionally biased region" description="Low complexity" evidence="1">
    <location>
        <begin position="1289"/>
        <end position="1298"/>
    </location>
</feature>